<feature type="transmembrane region" description="Helical" evidence="1">
    <location>
        <begin position="222"/>
        <end position="239"/>
    </location>
</feature>
<evidence type="ECO:0000256" key="1">
    <source>
        <dbReference type="SAM" id="Phobius"/>
    </source>
</evidence>
<reference evidence="2" key="1">
    <citation type="submission" date="2020-10" db="EMBL/GenBank/DDBJ databases">
        <title>Mucilaginibacter mali sp. nov., isolated from rhizosphere soil of apple orchard.</title>
        <authorList>
            <person name="Lee J.-S."/>
            <person name="Kim H.S."/>
            <person name="Kim J.-S."/>
        </authorList>
    </citation>
    <scope>NUCLEOTIDE SEQUENCE</scope>
    <source>
        <strain evidence="2">KCTC 22746</strain>
    </source>
</reference>
<keyword evidence="1" id="KW-1133">Transmembrane helix</keyword>
<evidence type="ECO:0000313" key="3">
    <source>
        <dbReference type="Proteomes" id="UP000622475"/>
    </source>
</evidence>
<evidence type="ECO:0000313" key="2">
    <source>
        <dbReference type="EMBL" id="MBE9662077.1"/>
    </source>
</evidence>
<keyword evidence="3" id="KW-1185">Reference proteome</keyword>
<proteinExistence type="predicted"/>
<dbReference type="RefSeq" id="WP_194111272.1">
    <property type="nucleotide sequence ID" value="NZ_JADFFL010000003.1"/>
</dbReference>
<dbReference type="Proteomes" id="UP000622475">
    <property type="component" value="Unassembled WGS sequence"/>
</dbReference>
<dbReference type="EMBL" id="JADFFL010000003">
    <property type="protein sequence ID" value="MBE9662077.1"/>
    <property type="molecule type" value="Genomic_DNA"/>
</dbReference>
<accession>A0A929PXC0</accession>
<evidence type="ECO:0008006" key="4">
    <source>
        <dbReference type="Google" id="ProtNLM"/>
    </source>
</evidence>
<protein>
    <recommendedName>
        <fullName evidence="4">DoxX-like protein</fullName>
    </recommendedName>
</protein>
<keyword evidence="1" id="KW-0812">Transmembrane</keyword>
<comment type="caution">
    <text evidence="2">The sequence shown here is derived from an EMBL/GenBank/DDBJ whole genome shotgun (WGS) entry which is preliminary data.</text>
</comment>
<sequence>MTITSTLTQPWSAAQKWGFRFAFIFFLMFIFLNPNGAVPLLSETFEMYIIPMHKLIVWAAANVLHLAKPVTQFTGGSGDTTYDWLVLLFITVSALVGSVVWSLVSRKPVSYDRLYYWLLVILRFYVGFTMLSYGSVKIVKLQFPMPGPSRLLQAYGDSSPMSLAWTFIGYSKGYNYFTGIAEVLCGALLLFRRTTLLGAIIAFTVAANIVAINYCYDVPVKIVSSALLLMTIFILLKNLDRIIKFFFLNQQVQPAVLTPRRFQKKWKNITLTTVKYLLIAYVVLSTGSNVISSMPFGDDAKRPVLYGIFNTREFVLGKDTLPPLQTDTNRWRRLIINGRGGVRVMLMNDSVRPYKFDTDTVKKVITLGSFDDTTKKYKFKYTLSKDSVLQMTGKGPNGDVSASFKRFDEKQFLLIRRGFHWVNEFPFNR</sequence>
<feature type="transmembrane region" description="Helical" evidence="1">
    <location>
        <begin position="84"/>
        <end position="104"/>
    </location>
</feature>
<feature type="transmembrane region" description="Helical" evidence="1">
    <location>
        <begin position="196"/>
        <end position="216"/>
    </location>
</feature>
<gene>
    <name evidence="2" type="ORF">IRJ16_09290</name>
</gene>
<dbReference type="AlphaFoldDB" id="A0A929PXC0"/>
<feature type="transmembrane region" description="Helical" evidence="1">
    <location>
        <begin position="173"/>
        <end position="191"/>
    </location>
</feature>
<organism evidence="2 3">
    <name type="scientific">Mucilaginibacter myungsuensis</name>
    <dbReference type="NCBI Taxonomy" id="649104"/>
    <lineage>
        <taxon>Bacteria</taxon>
        <taxon>Pseudomonadati</taxon>
        <taxon>Bacteroidota</taxon>
        <taxon>Sphingobacteriia</taxon>
        <taxon>Sphingobacteriales</taxon>
        <taxon>Sphingobacteriaceae</taxon>
        <taxon>Mucilaginibacter</taxon>
    </lineage>
</organism>
<name>A0A929PXC0_9SPHI</name>
<feature type="transmembrane region" description="Helical" evidence="1">
    <location>
        <begin position="116"/>
        <end position="136"/>
    </location>
</feature>
<feature type="transmembrane region" description="Helical" evidence="1">
    <location>
        <begin position="17"/>
        <end position="33"/>
    </location>
</feature>
<keyword evidence="1" id="KW-0472">Membrane</keyword>